<protein>
    <submittedName>
        <fullName evidence="1">LINE protein</fullName>
    </submittedName>
</protein>
<evidence type="ECO:0000313" key="1">
    <source>
        <dbReference type="EMBL" id="CAA50576.1"/>
    </source>
</evidence>
<dbReference type="EMBL" id="X71442">
    <property type="protein sequence ID" value="CAA50576.1"/>
    <property type="molecule type" value="mRNA"/>
</dbReference>
<dbReference type="PIR" id="S33477">
    <property type="entry name" value="S33477"/>
</dbReference>
<reference evidence="1" key="1">
    <citation type="submission" date="1993-04" db="EMBL/GenBank/DDBJ databases">
        <authorList>
            <person name="Castiglia D."/>
            <person name="Cestelli A."/>
            <person name="Scaturro M."/>
            <person name="Di Liegro I."/>
        </authorList>
    </citation>
    <scope>NUCLEOTIDE SEQUENCE</scope>
    <source>
        <strain evidence="1">Sprague dawley</strain>
        <tissue evidence="1">Brain</tissue>
    </source>
</reference>
<organism evidence="1">
    <name type="scientific">Rattus norvegicus</name>
    <name type="common">Rat</name>
    <dbReference type="NCBI Taxonomy" id="10116"/>
    <lineage>
        <taxon>Eukaryota</taxon>
        <taxon>Metazoa</taxon>
        <taxon>Chordata</taxon>
        <taxon>Craniata</taxon>
        <taxon>Vertebrata</taxon>
        <taxon>Euteleostomi</taxon>
        <taxon>Mammalia</taxon>
        <taxon>Eutheria</taxon>
        <taxon>Euarchontoglires</taxon>
        <taxon>Glires</taxon>
        <taxon>Rodentia</taxon>
        <taxon>Myomorpha</taxon>
        <taxon>Muroidea</taxon>
        <taxon>Muridae</taxon>
        <taxon>Murinae</taxon>
        <taxon>Rattus</taxon>
    </lineage>
</organism>
<sequence>PPPIPLLGIYPNETPTYNKDTCSTLFIAALFIIDRSWKEPICPSTGEWIQKIHWYIYTMEYYSAIKNNDIMKFIGKWMELENIILSEVIQSQKTHIVCTHLYLYISPKAQITQDTTHTPHEVQEEG</sequence>
<name>Q63310_RAT</name>
<dbReference type="AlphaFoldDB" id="Q63310"/>
<gene>
    <name evidence="1" type="primary">LINE</name>
</gene>
<accession>Q63310</accession>
<feature type="non-terminal residue" evidence="1">
    <location>
        <position position="1"/>
    </location>
</feature>
<proteinExistence type="evidence at transcript level"/>